<comment type="caution">
    <text evidence="2">The sequence shown here is derived from an EMBL/GenBank/DDBJ whole genome shotgun (WGS) entry which is preliminary data.</text>
</comment>
<sequence>MPKLATNVAAFGSPADAALFGGNILAPRAHMTGPESYAQAIEALGVTGLRYPGGSLTEYLFDMRNPDATTAIDPLTGEEVDFIPLSDVMEYSADTGRGVSIVIPTRDQLSSSALDDNGDRMPAIDRDVLTGFVNDVVSGEYGAGTVTAFEIGNEYWGSGEMTAAEYGRLSADMAEIIDRELNDLAEEFPQAADIDVLVQVGTNFGSSDLSAAYVGVPVDEVLADLNDTYDLSLDDDVIFPNGGLDWTEINNEILLSHFDDTAMAATDGVIAHVYSRAPTVEHSRWFQLEQIEEHWLSRDPDLEIHVTEWNQKANTEALEGTEDYGLFQAQEMLEQVEEFMRMDVDAAQVWPLIQNTDSALALGRDFDAATAPGQMFSMLSENLTGMRMLDFTPQDDDRDTELTTPEMDVHVFADGEDMVMYFTSNLRDGVVNTEVDISNLVDGFDSMEITTLGVARGAAPGDTQSAPQVGHPDAEDLHVDGLIETILAPGEIMQVRLDNVQPTADFADAFAQTAFDGGRPAHQVAGVVDDSEDGIDVPDHEARAPDDEAERDEDGGDMGSMWLLGLMPLLFLLG</sequence>
<feature type="region of interest" description="Disordered" evidence="1">
    <location>
        <begin position="529"/>
        <end position="556"/>
    </location>
</feature>
<reference evidence="2 3" key="1">
    <citation type="submission" date="2020-08" db="EMBL/GenBank/DDBJ databases">
        <title>Genomic Encyclopedia of Type Strains, Phase IV (KMG-IV): sequencing the most valuable type-strain genomes for metagenomic binning, comparative biology and taxonomic classification.</title>
        <authorList>
            <person name="Goeker M."/>
        </authorList>
    </citation>
    <scope>NUCLEOTIDE SEQUENCE [LARGE SCALE GENOMIC DNA]</scope>
    <source>
        <strain evidence="2 3">DSM 102235</strain>
    </source>
</reference>
<feature type="compositionally biased region" description="Basic and acidic residues" evidence="1">
    <location>
        <begin position="537"/>
        <end position="546"/>
    </location>
</feature>
<dbReference type="InterPro" id="IPR017853">
    <property type="entry name" value="GH"/>
</dbReference>
<name>A0A7W6DSL1_9RHOB</name>
<organism evidence="2 3">
    <name type="scientific">Sagittula marina</name>
    <dbReference type="NCBI Taxonomy" id="943940"/>
    <lineage>
        <taxon>Bacteria</taxon>
        <taxon>Pseudomonadati</taxon>
        <taxon>Pseudomonadota</taxon>
        <taxon>Alphaproteobacteria</taxon>
        <taxon>Rhodobacterales</taxon>
        <taxon>Roseobacteraceae</taxon>
        <taxon>Sagittula</taxon>
    </lineage>
</organism>
<dbReference type="Gene3D" id="3.20.20.80">
    <property type="entry name" value="Glycosidases"/>
    <property type="match status" value="1"/>
</dbReference>
<accession>A0A7W6DSL1</accession>
<evidence type="ECO:0000313" key="2">
    <source>
        <dbReference type="EMBL" id="MBB3986951.1"/>
    </source>
</evidence>
<protein>
    <recommendedName>
        <fullName evidence="4">Type I secretion target repeat protein</fullName>
    </recommendedName>
</protein>
<dbReference type="SUPFAM" id="SSF51445">
    <property type="entry name" value="(Trans)glycosidases"/>
    <property type="match status" value="1"/>
</dbReference>
<dbReference type="AlphaFoldDB" id="A0A7W6DSL1"/>
<feature type="compositionally biased region" description="Acidic residues" evidence="1">
    <location>
        <begin position="547"/>
        <end position="556"/>
    </location>
</feature>
<evidence type="ECO:0000313" key="3">
    <source>
        <dbReference type="Proteomes" id="UP000541426"/>
    </source>
</evidence>
<evidence type="ECO:0008006" key="4">
    <source>
        <dbReference type="Google" id="ProtNLM"/>
    </source>
</evidence>
<dbReference type="RefSeq" id="WP_183967736.1">
    <property type="nucleotide sequence ID" value="NZ_BAABBZ010000019.1"/>
</dbReference>
<evidence type="ECO:0000256" key="1">
    <source>
        <dbReference type="SAM" id="MobiDB-lite"/>
    </source>
</evidence>
<gene>
    <name evidence="2" type="ORF">GGQ68_003295</name>
</gene>
<keyword evidence="3" id="KW-1185">Reference proteome</keyword>
<dbReference type="Proteomes" id="UP000541426">
    <property type="component" value="Unassembled WGS sequence"/>
</dbReference>
<dbReference type="EMBL" id="JACIEJ010000008">
    <property type="protein sequence ID" value="MBB3986951.1"/>
    <property type="molecule type" value="Genomic_DNA"/>
</dbReference>
<proteinExistence type="predicted"/>